<comment type="caution">
    <text evidence="4">The sequence shown here is derived from an EMBL/GenBank/DDBJ whole genome shotgun (WGS) entry which is preliminary data.</text>
</comment>
<evidence type="ECO:0000256" key="2">
    <source>
        <dbReference type="ARBA" id="ARBA00023242"/>
    </source>
</evidence>
<dbReference type="InterPro" id="IPR050613">
    <property type="entry name" value="Sec_Metabolite_Reg"/>
</dbReference>
<keyword evidence="5" id="KW-1185">Reference proteome</keyword>
<feature type="compositionally biased region" description="Low complexity" evidence="3">
    <location>
        <begin position="468"/>
        <end position="479"/>
    </location>
</feature>
<comment type="subcellular location">
    <subcellularLocation>
        <location evidence="1">Nucleus</location>
    </subcellularLocation>
</comment>
<dbReference type="GO" id="GO:0005634">
    <property type="term" value="C:nucleus"/>
    <property type="evidence" value="ECO:0007669"/>
    <property type="project" value="UniProtKB-SubCell"/>
</dbReference>
<feature type="region of interest" description="Disordered" evidence="3">
    <location>
        <begin position="461"/>
        <end position="493"/>
    </location>
</feature>
<dbReference type="CDD" id="cd12148">
    <property type="entry name" value="fungal_TF_MHR"/>
    <property type="match status" value="1"/>
</dbReference>
<dbReference type="OrthoDB" id="2269373at2759"/>
<proteinExistence type="predicted"/>
<evidence type="ECO:0000313" key="5">
    <source>
        <dbReference type="Proteomes" id="UP000714618"/>
    </source>
</evidence>
<protein>
    <recommendedName>
        <fullName evidence="6">Transcription factor domain-containing protein</fullName>
    </recommendedName>
</protein>
<gene>
    <name evidence="4" type="ORF">AWRI4233_LOCUS9626</name>
</gene>
<accession>A0A9N8KDC5</accession>
<dbReference type="PANTHER" id="PTHR31001:SF85">
    <property type="entry name" value="ZN(II)2CYS6 TRANSCRIPTION FACTOR (EUROFUNG)"/>
    <property type="match status" value="1"/>
</dbReference>
<reference evidence="4" key="1">
    <citation type="submission" date="2020-06" db="EMBL/GenBank/DDBJ databases">
        <authorList>
            <person name="Onetto C."/>
        </authorList>
    </citation>
    <scope>NUCLEOTIDE SEQUENCE</scope>
</reference>
<evidence type="ECO:0008006" key="6">
    <source>
        <dbReference type="Google" id="ProtNLM"/>
    </source>
</evidence>
<keyword evidence="2" id="KW-0539">Nucleus</keyword>
<sequence>MCAVGLIGLIGPVGPVGPVTPTIPVTAPFQSLQLLALYRNYLKPDDFSALVNPSPWNTNPITPPASGISQQIQVPVTQISEIRSEPFRVESVLFDCLPGNSASNSEWPEAVQIFQLWQTYIDNVNPMVNLLHVQTMQRMVLQAASCRPETLSKQSRALLSSIFLTAIESLNDEEEKNLQGMTIFAAEMHRRLWWQIYLLNRHYVNLCEEIDSSDPAHNLIFDTKRPLNFNDADLHPEMTTIPPEREGVTEMLFCSIRYEIGSFVRNLGLHSDSQSKIQAIQELEARLEERYARHCDGSIPLQRVSRCLVKTTGYRLALRHCHLNNDSSDKDVSTSDRQQAFDIALLLLQTQHSSCASQMLDRYRWHTKLFYCFEALFPVLHSLAFQELDKSIADEAWQQVSLAYHYNPELLGWDHQSFYSNYCHSLNNLALRAWNRRASTADCVPEFVQQIQIQQSRSTGQNIAGSLSTSPQQHTQPTQNRNEALPSSHDTTLENPEIDAQSWEYWLNIFDNEELLGI</sequence>
<organism evidence="4 5">
    <name type="scientific">Aureobasidium mustum</name>
    <dbReference type="NCBI Taxonomy" id="2773714"/>
    <lineage>
        <taxon>Eukaryota</taxon>
        <taxon>Fungi</taxon>
        <taxon>Dikarya</taxon>
        <taxon>Ascomycota</taxon>
        <taxon>Pezizomycotina</taxon>
        <taxon>Dothideomycetes</taxon>
        <taxon>Dothideomycetidae</taxon>
        <taxon>Dothideales</taxon>
        <taxon>Saccotheciaceae</taxon>
        <taxon>Aureobasidium</taxon>
    </lineage>
</organism>
<evidence type="ECO:0000256" key="3">
    <source>
        <dbReference type="SAM" id="MobiDB-lite"/>
    </source>
</evidence>
<name>A0A9N8KDC5_9PEZI</name>
<dbReference type="Proteomes" id="UP000714618">
    <property type="component" value="Unassembled WGS sequence"/>
</dbReference>
<evidence type="ECO:0000313" key="4">
    <source>
        <dbReference type="EMBL" id="CAD0100801.1"/>
    </source>
</evidence>
<dbReference type="EMBL" id="CAIJEO010000013">
    <property type="protein sequence ID" value="CAD0100801.1"/>
    <property type="molecule type" value="Genomic_DNA"/>
</dbReference>
<dbReference type="AlphaFoldDB" id="A0A9N8KDC5"/>
<evidence type="ECO:0000256" key="1">
    <source>
        <dbReference type="ARBA" id="ARBA00004123"/>
    </source>
</evidence>
<dbReference type="PANTHER" id="PTHR31001">
    <property type="entry name" value="UNCHARACTERIZED TRANSCRIPTIONAL REGULATORY PROTEIN"/>
    <property type="match status" value="1"/>
</dbReference>